<feature type="region of interest" description="Disordered" evidence="1">
    <location>
        <begin position="1"/>
        <end position="89"/>
    </location>
</feature>
<evidence type="ECO:0000313" key="3">
    <source>
        <dbReference type="Proteomes" id="UP001249851"/>
    </source>
</evidence>
<feature type="compositionally biased region" description="Basic residues" evidence="1">
    <location>
        <begin position="54"/>
        <end position="64"/>
    </location>
</feature>
<reference evidence="2" key="1">
    <citation type="journal article" date="2023" name="G3 (Bethesda)">
        <title>Whole genome assembly and annotation of the endangered Caribbean coral Acropora cervicornis.</title>
        <authorList>
            <person name="Selwyn J.D."/>
            <person name="Vollmer S.V."/>
        </authorList>
    </citation>
    <scope>NUCLEOTIDE SEQUENCE</scope>
    <source>
        <strain evidence="2">K2</strain>
    </source>
</reference>
<protein>
    <recommendedName>
        <fullName evidence="4">DUF5641 domain-containing protein</fullName>
    </recommendedName>
</protein>
<dbReference type="EMBL" id="JARQWQ010000052">
    <property type="protein sequence ID" value="KAK2556977.1"/>
    <property type="molecule type" value="Genomic_DNA"/>
</dbReference>
<reference evidence="2" key="2">
    <citation type="journal article" date="2023" name="Science">
        <title>Genomic signatures of disease resistance in endangered staghorn corals.</title>
        <authorList>
            <person name="Vollmer S.V."/>
            <person name="Selwyn J.D."/>
            <person name="Despard B.A."/>
            <person name="Roesel C.L."/>
        </authorList>
    </citation>
    <scope>NUCLEOTIDE SEQUENCE</scope>
    <source>
        <strain evidence="2">K2</strain>
    </source>
</reference>
<name>A0AAD9Q930_ACRCE</name>
<evidence type="ECO:0000256" key="1">
    <source>
        <dbReference type="SAM" id="MobiDB-lite"/>
    </source>
</evidence>
<dbReference type="AlphaFoldDB" id="A0AAD9Q930"/>
<evidence type="ECO:0000313" key="2">
    <source>
        <dbReference type="EMBL" id="KAK2556977.1"/>
    </source>
</evidence>
<gene>
    <name evidence="2" type="ORF">P5673_020820</name>
</gene>
<accession>A0AAD9Q930</accession>
<comment type="caution">
    <text evidence="2">The sequence shown here is derived from an EMBL/GenBank/DDBJ whole genome shotgun (WGS) entry which is preliminary data.</text>
</comment>
<proteinExistence type="predicted"/>
<sequence>MSPKTPRGHWPLGRIVDIYPGKDGHPDAQPTEPPVRGRKAKTGKGTTCSDSLNVKKKNGKKGLKKKNDLQERLEEKEGQERGVEEKRERLEQQRLEHELEMKNLELGL</sequence>
<keyword evidence="3" id="KW-1185">Reference proteome</keyword>
<evidence type="ECO:0008006" key="4">
    <source>
        <dbReference type="Google" id="ProtNLM"/>
    </source>
</evidence>
<dbReference type="Proteomes" id="UP001249851">
    <property type="component" value="Unassembled WGS sequence"/>
</dbReference>
<feature type="compositionally biased region" description="Basic and acidic residues" evidence="1">
    <location>
        <begin position="65"/>
        <end position="89"/>
    </location>
</feature>
<organism evidence="2 3">
    <name type="scientific">Acropora cervicornis</name>
    <name type="common">Staghorn coral</name>
    <dbReference type="NCBI Taxonomy" id="6130"/>
    <lineage>
        <taxon>Eukaryota</taxon>
        <taxon>Metazoa</taxon>
        <taxon>Cnidaria</taxon>
        <taxon>Anthozoa</taxon>
        <taxon>Hexacorallia</taxon>
        <taxon>Scleractinia</taxon>
        <taxon>Astrocoeniina</taxon>
        <taxon>Acroporidae</taxon>
        <taxon>Acropora</taxon>
    </lineage>
</organism>